<evidence type="ECO:0000313" key="3">
    <source>
        <dbReference type="EMBL" id="CAE8693666.1"/>
    </source>
</evidence>
<proteinExistence type="predicted"/>
<organism evidence="3 4">
    <name type="scientific">Polarella glacialis</name>
    <name type="common">Dinoflagellate</name>
    <dbReference type="NCBI Taxonomy" id="89957"/>
    <lineage>
        <taxon>Eukaryota</taxon>
        <taxon>Sar</taxon>
        <taxon>Alveolata</taxon>
        <taxon>Dinophyceae</taxon>
        <taxon>Suessiales</taxon>
        <taxon>Suessiaceae</taxon>
        <taxon>Polarella</taxon>
    </lineage>
</organism>
<accession>A0A813K9W4</accession>
<dbReference type="GO" id="GO:0003676">
    <property type="term" value="F:nucleic acid binding"/>
    <property type="evidence" value="ECO:0007669"/>
    <property type="project" value="InterPro"/>
</dbReference>
<dbReference type="AlphaFoldDB" id="A0A813K9W4"/>
<dbReference type="InterPro" id="IPR004875">
    <property type="entry name" value="DDE_SF_endonuclease_dom"/>
</dbReference>
<feature type="domain" description="DDE-1" evidence="2">
    <location>
        <begin position="321"/>
        <end position="420"/>
    </location>
</feature>
<evidence type="ECO:0000313" key="4">
    <source>
        <dbReference type="Proteomes" id="UP000626109"/>
    </source>
</evidence>
<dbReference type="Proteomes" id="UP000626109">
    <property type="component" value="Unassembled WGS sequence"/>
</dbReference>
<gene>
    <name evidence="3" type="ORF">PGLA2088_LOCUS28480</name>
</gene>
<reference evidence="3" key="1">
    <citation type="submission" date="2021-02" db="EMBL/GenBank/DDBJ databases">
        <authorList>
            <person name="Dougan E. K."/>
            <person name="Rhodes N."/>
            <person name="Thang M."/>
            <person name="Chan C."/>
        </authorList>
    </citation>
    <scope>NUCLEOTIDE SEQUENCE</scope>
</reference>
<sequence length="439" mass="50046">MPARSLADLQDSCQTSQAELLRIRKEIQNAGKRKRRAEKTALQEHRPLTAFMKIAAVLVFVLADHTVEVATAFAIGKGRKRRRLLHDADDVQAQIELEYINMPTDKVVDLLSEPLTPQIQRLIIPASKHAVEHRLFQWVVDQNCEKGVAPSGRLMLQEGMKVIPATAPGHVRQRPNEHVWLPGKVFKEMVGQLSTQIRFGMDMSEVREKARGKIMIATTYFCWANYVRSCVPVGKRTLMINMDETALAYSWAGLPNGRSLRTEQASRNDMRRNVTHLAFICDDSSIQPLLPQILLGNHSKFTIRLLNSVAGQLPPNLHLWRQDSSWNSHSTMRKALGILRRALQPIASTHSIILILDMARVHMHHTIYQHAKQCGTRLLYVPARLTWLLQPCDTHLFARFKNELRRRWHEERCQSESGIISSAGWLHIIASYPCRDSGQ</sequence>
<comment type="caution">
    <text evidence="3">The sequence shown here is derived from an EMBL/GenBank/DDBJ whole genome shotgun (WGS) entry which is preliminary data.</text>
</comment>
<dbReference type="Pfam" id="PF03184">
    <property type="entry name" value="DDE_1"/>
    <property type="match status" value="1"/>
</dbReference>
<evidence type="ECO:0000259" key="2">
    <source>
        <dbReference type="Pfam" id="PF03184"/>
    </source>
</evidence>
<name>A0A813K9W4_POLGL</name>
<evidence type="ECO:0000256" key="1">
    <source>
        <dbReference type="SAM" id="Coils"/>
    </source>
</evidence>
<dbReference type="EMBL" id="CAJNNW010027893">
    <property type="protein sequence ID" value="CAE8693666.1"/>
    <property type="molecule type" value="Genomic_DNA"/>
</dbReference>
<keyword evidence="1" id="KW-0175">Coiled coil</keyword>
<protein>
    <recommendedName>
        <fullName evidence="2">DDE-1 domain-containing protein</fullName>
    </recommendedName>
</protein>
<feature type="coiled-coil region" evidence="1">
    <location>
        <begin position="6"/>
        <end position="40"/>
    </location>
</feature>